<dbReference type="RefSeq" id="WP_338009491.1">
    <property type="nucleotide sequence ID" value="NZ_JAOPKB010000030.1"/>
</dbReference>
<proteinExistence type="predicted"/>
<keyword evidence="3" id="KW-1185">Reference proteome</keyword>
<evidence type="ECO:0000259" key="1">
    <source>
        <dbReference type="Pfam" id="PF24743"/>
    </source>
</evidence>
<dbReference type="Pfam" id="PF24743">
    <property type="entry name" value="DUF7692"/>
    <property type="match status" value="1"/>
</dbReference>
<dbReference type="InterPro" id="IPR056109">
    <property type="entry name" value="DUF7692"/>
</dbReference>
<name>A0ABT2QLY6_9EURY</name>
<reference evidence="2 3" key="1">
    <citation type="submission" date="2022-09" db="EMBL/GenBank/DDBJ databases">
        <title>Enrichment on poylsaccharides allowed isolation of novel metabolic and taxonomic groups of Haloarchaea.</title>
        <authorList>
            <person name="Sorokin D.Y."/>
            <person name="Elcheninov A.G."/>
            <person name="Khizhniak T.V."/>
            <person name="Kolganova T.V."/>
            <person name="Kublanov I.V."/>
        </authorList>
    </citation>
    <scope>NUCLEOTIDE SEQUENCE [LARGE SCALE GENOMIC DNA]</scope>
    <source>
        <strain evidence="2 3">AArc-m2/3/4</strain>
    </source>
</reference>
<gene>
    <name evidence="2" type="ORF">OB955_25030</name>
</gene>
<comment type="caution">
    <text evidence="2">The sequence shown here is derived from an EMBL/GenBank/DDBJ whole genome shotgun (WGS) entry which is preliminary data.</text>
</comment>
<sequence length="96" mass="10777">MAQNTDVPGSIRIRTDDGNEWRYDAIQAAADYYDCNRSNAAAFACADIRDLVRNATRVLNREDLTLEQRREIAATLSTHSVTFDVVADVQVEKGRD</sequence>
<dbReference type="Proteomes" id="UP001320972">
    <property type="component" value="Unassembled WGS sequence"/>
</dbReference>
<evidence type="ECO:0000313" key="2">
    <source>
        <dbReference type="EMBL" id="MCU4975945.1"/>
    </source>
</evidence>
<feature type="domain" description="DUF7692" evidence="1">
    <location>
        <begin position="11"/>
        <end position="65"/>
    </location>
</feature>
<protein>
    <recommendedName>
        <fullName evidence="1">DUF7692 domain-containing protein</fullName>
    </recommendedName>
</protein>
<organism evidence="2 3">
    <name type="scientific">Natronoglomus mannanivorans</name>
    <dbReference type="NCBI Taxonomy" id="2979990"/>
    <lineage>
        <taxon>Archaea</taxon>
        <taxon>Methanobacteriati</taxon>
        <taxon>Methanobacteriota</taxon>
        <taxon>Stenosarchaea group</taxon>
        <taxon>Halobacteria</taxon>
        <taxon>Halobacteriales</taxon>
        <taxon>Natrialbaceae</taxon>
        <taxon>Natronoglomus</taxon>
    </lineage>
</organism>
<accession>A0ABT2QLY6</accession>
<dbReference type="EMBL" id="JAOPKB010000030">
    <property type="protein sequence ID" value="MCU4975945.1"/>
    <property type="molecule type" value="Genomic_DNA"/>
</dbReference>
<evidence type="ECO:0000313" key="3">
    <source>
        <dbReference type="Proteomes" id="UP001320972"/>
    </source>
</evidence>